<dbReference type="PROSITE" id="PS51918">
    <property type="entry name" value="RADICAL_SAM"/>
    <property type="match status" value="1"/>
</dbReference>
<keyword evidence="2" id="KW-0411">Iron-sulfur</keyword>
<dbReference type="SFLD" id="SFLDF00562">
    <property type="entry name" value="HemN-like__clustered_with_heat"/>
    <property type="match status" value="1"/>
</dbReference>
<dbReference type="InterPro" id="IPR034505">
    <property type="entry name" value="Coproporphyrinogen-III_oxidase"/>
</dbReference>
<keyword evidence="2" id="KW-0963">Cytoplasm</keyword>
<dbReference type="InterPro" id="IPR058240">
    <property type="entry name" value="rSAM_sf"/>
</dbReference>
<keyword evidence="2" id="KW-0408">Iron</keyword>
<keyword evidence="2" id="KW-0479">Metal-binding</keyword>
<dbReference type="eggNOG" id="COG0635">
    <property type="taxonomic scope" value="Bacteria"/>
</dbReference>
<dbReference type="OrthoDB" id="9808022at2"/>
<evidence type="ECO:0000259" key="3">
    <source>
        <dbReference type="PROSITE" id="PS51918"/>
    </source>
</evidence>
<dbReference type="KEGG" id="pbr:PB2503_02967"/>
<dbReference type="SMART" id="SM00729">
    <property type="entry name" value="Elp3"/>
    <property type="match status" value="1"/>
</dbReference>
<dbReference type="SFLD" id="SFLDF00288">
    <property type="entry name" value="HemN-like__clustered_with_nucl"/>
    <property type="match status" value="1"/>
</dbReference>
<name>E0TD11_PARBH</name>
<dbReference type="EMBL" id="CP002156">
    <property type="protein sequence ID" value="ADM08670.1"/>
    <property type="molecule type" value="Genomic_DNA"/>
</dbReference>
<dbReference type="GO" id="GO:0004109">
    <property type="term" value="F:coproporphyrinogen oxidase activity"/>
    <property type="evidence" value="ECO:0007669"/>
    <property type="project" value="InterPro"/>
</dbReference>
<dbReference type="HOGENOM" id="CLU_027579_0_1_5"/>
<evidence type="ECO:0000256" key="2">
    <source>
        <dbReference type="RuleBase" id="RU364116"/>
    </source>
</evidence>
<evidence type="ECO:0000313" key="4">
    <source>
        <dbReference type="EMBL" id="ADM08670.1"/>
    </source>
</evidence>
<comment type="function">
    <text evidence="2">Probably acts as a heme chaperone, transferring heme to an unknown acceptor. Binds one molecule of heme per monomer, possibly covalently. Binds 1 [4Fe-4S] cluster. The cluster is coordinated with 3 cysteines and an exchangeable S-adenosyl-L-methionine.</text>
</comment>
<dbReference type="STRING" id="314260.PB2503_02967"/>
<keyword evidence="2" id="KW-0949">S-adenosyl-L-methionine</keyword>
<dbReference type="Pfam" id="PF04055">
    <property type="entry name" value="Radical_SAM"/>
    <property type="match status" value="1"/>
</dbReference>
<dbReference type="GO" id="GO:0051539">
    <property type="term" value="F:4 iron, 4 sulfur cluster binding"/>
    <property type="evidence" value="ECO:0007669"/>
    <property type="project" value="UniProtKB-UniRule"/>
</dbReference>
<dbReference type="Gene3D" id="3.30.750.200">
    <property type="match status" value="1"/>
</dbReference>
<dbReference type="PANTHER" id="PTHR13932">
    <property type="entry name" value="COPROPORPHYRINIGEN III OXIDASE"/>
    <property type="match status" value="1"/>
</dbReference>
<reference evidence="4 5" key="2">
    <citation type="journal article" date="2011" name="J. Bacteriol.">
        <title>Complete genome sequence of strain HTCC2503T of Parvularcula bermudensis, the type species of the order "Parvularculales" in the class Alphaproteobacteria.</title>
        <authorList>
            <person name="Oh H.M."/>
            <person name="Kang I."/>
            <person name="Vergin K.L."/>
            <person name="Kang D."/>
            <person name="Rhee K.H."/>
            <person name="Giovannoni S.J."/>
            <person name="Cho J.C."/>
        </authorList>
    </citation>
    <scope>NUCLEOTIDE SEQUENCE [LARGE SCALE GENOMIC DNA]</scope>
    <source>
        <strain evidence="5">ATCC BAA-594 / HTCC2503 / KCTC 12087</strain>
    </source>
</reference>
<dbReference type="PANTHER" id="PTHR13932:SF5">
    <property type="entry name" value="RADICAL S-ADENOSYL METHIONINE DOMAIN-CONTAINING PROTEIN 1, MITOCHONDRIAL"/>
    <property type="match status" value="1"/>
</dbReference>
<keyword evidence="2" id="KW-0004">4Fe-4S</keyword>
<organism evidence="4 5">
    <name type="scientific">Parvularcula bermudensis (strain ATCC BAA-594 / HTCC2503 / KCTC 12087)</name>
    <dbReference type="NCBI Taxonomy" id="314260"/>
    <lineage>
        <taxon>Bacteria</taxon>
        <taxon>Pseudomonadati</taxon>
        <taxon>Pseudomonadota</taxon>
        <taxon>Alphaproteobacteria</taxon>
        <taxon>Parvularculales</taxon>
        <taxon>Parvularculaceae</taxon>
        <taxon>Parvularcula</taxon>
    </lineage>
</organism>
<comment type="subcellular location">
    <subcellularLocation>
        <location evidence="2">Cytoplasm</location>
    </subcellularLocation>
</comment>
<dbReference type="CDD" id="cd01335">
    <property type="entry name" value="Radical_SAM"/>
    <property type="match status" value="1"/>
</dbReference>
<evidence type="ECO:0000313" key="5">
    <source>
        <dbReference type="Proteomes" id="UP000001302"/>
    </source>
</evidence>
<protein>
    <recommendedName>
        <fullName evidence="2">Heme chaperone HemW</fullName>
    </recommendedName>
</protein>
<dbReference type="AlphaFoldDB" id="E0TD11"/>
<dbReference type="SFLD" id="SFLDS00029">
    <property type="entry name" value="Radical_SAM"/>
    <property type="match status" value="2"/>
</dbReference>
<sequence>MTPPTGLYLHWPFCDRICPYCDFVVARGRDVDEKAWISAFLADLDDSAARWGRRQIVSVYFGGGTPSLLSPHGLNRLLGGIADRYDLASSAEVTIEVNPTALEAQRLRAYRALGINRVSIGVQSFDDEHLRFLGRNHDGGTARGVIDQAAALFDRVTADFIYALPGETIEDWTRRLRAILSLPVSHLSLYQLTIEQGTAFGLQVDKGRWTPASDAMAADLYQATLEETMAAGMPAYEISSHARPGHEAVHNRLYWMEGDWIGIGPGAHGRITHQGQRIATAPRVPIRAYCSTPPADRVERAPLTPSEMRVERLAGGLRTLDGVATSDLSFLPPERLEDFLREGWLIPRADRMTIPRTHWILADGLIARLCDAMEDL</sequence>
<dbReference type="Proteomes" id="UP000001302">
    <property type="component" value="Chromosome"/>
</dbReference>
<dbReference type="GO" id="GO:0046872">
    <property type="term" value="F:metal ion binding"/>
    <property type="evidence" value="ECO:0007669"/>
    <property type="project" value="UniProtKB-UniRule"/>
</dbReference>
<comment type="similarity">
    <text evidence="1">Belongs to the anaerobic coproporphyrinogen-III oxidase family. HemW subfamily.</text>
</comment>
<feature type="domain" description="Radical SAM core" evidence="3">
    <location>
        <begin position="1"/>
        <end position="231"/>
    </location>
</feature>
<dbReference type="NCBIfam" id="TIGR00539">
    <property type="entry name" value="hemN_rel"/>
    <property type="match status" value="1"/>
</dbReference>
<evidence type="ECO:0000256" key="1">
    <source>
        <dbReference type="ARBA" id="ARBA00006100"/>
    </source>
</evidence>
<dbReference type="InterPro" id="IPR006638">
    <property type="entry name" value="Elp3/MiaA/NifB-like_rSAM"/>
</dbReference>
<dbReference type="InterPro" id="IPR007197">
    <property type="entry name" value="rSAM"/>
</dbReference>
<keyword evidence="2" id="KW-0349">Heme</keyword>
<gene>
    <name evidence="4" type="ordered locus">PB2503_02967</name>
</gene>
<dbReference type="InterPro" id="IPR004559">
    <property type="entry name" value="HemW-like"/>
</dbReference>
<dbReference type="RefSeq" id="WP_013299644.1">
    <property type="nucleotide sequence ID" value="NC_014414.1"/>
</dbReference>
<reference evidence="5" key="1">
    <citation type="submission" date="2010-08" db="EMBL/GenBank/DDBJ databases">
        <title>Genome sequence of Parvularcula bermudensis HTCC2503.</title>
        <authorList>
            <person name="Kang D.-M."/>
            <person name="Oh H.-M."/>
            <person name="Cho J.-C."/>
        </authorList>
    </citation>
    <scope>NUCLEOTIDE SEQUENCE [LARGE SCALE GENOMIC DNA]</scope>
    <source>
        <strain evidence="5">ATCC BAA-594 / HTCC2503 / KCTC 12087</strain>
    </source>
</reference>
<dbReference type="GO" id="GO:0006779">
    <property type="term" value="P:porphyrin-containing compound biosynthetic process"/>
    <property type="evidence" value="ECO:0007669"/>
    <property type="project" value="InterPro"/>
</dbReference>
<keyword evidence="5" id="KW-1185">Reference proteome</keyword>
<dbReference type="GO" id="GO:0005737">
    <property type="term" value="C:cytoplasm"/>
    <property type="evidence" value="ECO:0007669"/>
    <property type="project" value="UniProtKB-SubCell"/>
</dbReference>
<accession>E0TD11</accession>
<dbReference type="SUPFAM" id="SSF102114">
    <property type="entry name" value="Radical SAM enzymes"/>
    <property type="match status" value="1"/>
</dbReference>
<keyword evidence="2" id="KW-0143">Chaperone</keyword>
<dbReference type="SFLD" id="SFLDG01065">
    <property type="entry name" value="anaerobic_coproporphyrinogen-I"/>
    <property type="match status" value="2"/>
</dbReference>
<proteinExistence type="inferred from homology"/>